<organism evidence="1 2">
    <name type="scientific">Seminavis robusta</name>
    <dbReference type="NCBI Taxonomy" id="568900"/>
    <lineage>
        <taxon>Eukaryota</taxon>
        <taxon>Sar</taxon>
        <taxon>Stramenopiles</taxon>
        <taxon>Ochrophyta</taxon>
        <taxon>Bacillariophyta</taxon>
        <taxon>Bacillariophyceae</taxon>
        <taxon>Bacillariophycidae</taxon>
        <taxon>Naviculales</taxon>
        <taxon>Naviculaceae</taxon>
        <taxon>Seminavis</taxon>
    </lineage>
</organism>
<keyword evidence="2" id="KW-1185">Reference proteome</keyword>
<evidence type="ECO:0000313" key="1">
    <source>
        <dbReference type="EMBL" id="CAB9511477.1"/>
    </source>
</evidence>
<name>A0A9N8DZ63_9STRA</name>
<gene>
    <name evidence="1" type="ORF">SEMRO_487_G152760.1</name>
</gene>
<sequence>MDNQCSSSSIEDNDEDAGNKGFTIECQGGEKLVVSDDEAGVIFHLVEYFRNVFKHGTRESSDRLLRKLDWSLAIAKQVVAYLTLKRVEISDGDWQATIEFVEALHQILVPARAYYPVLRPLSGAHVEPQLLRNLFGILKNEGNTQFSERMKVCGIFWKVALKCGVLLLDEDSELDFGLQKGSQSETQLKRLKATMVQSRTYHVLSPLSLANAVARIAKIMHTGSLKMAEAKHMNRRGDSFSGGFGNVTAESAVRDAVKRVSDATGTKGSLYHPKKSSRKFPLFYGTFSQLKQCLDLFKDELDHGTDDGGIDDAIPEMGKISLRVAAPSSETLQKLIDALLRSNDKEHEVDFYHNSHNVRKGTEAMTQLLSFASDPQAPSSNEMLSSDSAFTLKATERHYH</sequence>
<proteinExistence type="predicted"/>
<dbReference type="Proteomes" id="UP001153069">
    <property type="component" value="Unassembled WGS sequence"/>
</dbReference>
<reference evidence="1" key="1">
    <citation type="submission" date="2020-06" db="EMBL/GenBank/DDBJ databases">
        <authorList>
            <consortium name="Plant Systems Biology data submission"/>
        </authorList>
    </citation>
    <scope>NUCLEOTIDE SEQUENCE</scope>
    <source>
        <strain evidence="1">D6</strain>
    </source>
</reference>
<dbReference type="AlphaFoldDB" id="A0A9N8DZ63"/>
<protein>
    <submittedName>
        <fullName evidence="1">Uncharacterized protein</fullName>
    </submittedName>
</protein>
<comment type="caution">
    <text evidence="1">The sequence shown here is derived from an EMBL/GenBank/DDBJ whole genome shotgun (WGS) entry which is preliminary data.</text>
</comment>
<accession>A0A9N8DZ63</accession>
<dbReference type="EMBL" id="CAICTM010000486">
    <property type="protein sequence ID" value="CAB9511477.1"/>
    <property type="molecule type" value="Genomic_DNA"/>
</dbReference>
<evidence type="ECO:0000313" key="2">
    <source>
        <dbReference type="Proteomes" id="UP001153069"/>
    </source>
</evidence>